<dbReference type="RefSeq" id="XP_002477910.1">
    <property type="nucleotide sequence ID" value="XM_002477865.1"/>
</dbReference>
<gene>
    <name evidence="2" type="ORF">TSTA_081800</name>
</gene>
<dbReference type="STRING" id="441959.B8M015"/>
<evidence type="ECO:0000313" key="2">
    <source>
        <dbReference type="EMBL" id="EED20947.1"/>
    </source>
</evidence>
<dbReference type="eggNOG" id="ENOG502QSI5">
    <property type="taxonomic scope" value="Eukaryota"/>
</dbReference>
<feature type="region of interest" description="Disordered" evidence="1">
    <location>
        <begin position="109"/>
        <end position="135"/>
    </location>
</feature>
<keyword evidence="3" id="KW-1185">Reference proteome</keyword>
<feature type="compositionally biased region" description="Polar residues" evidence="1">
    <location>
        <begin position="73"/>
        <end position="87"/>
    </location>
</feature>
<dbReference type="OMA" id="WTHEPPR"/>
<evidence type="ECO:0000256" key="1">
    <source>
        <dbReference type="SAM" id="MobiDB-lite"/>
    </source>
</evidence>
<name>B8M015_TALSN</name>
<accession>B8M015</accession>
<feature type="compositionally biased region" description="Polar residues" evidence="1">
    <location>
        <begin position="54"/>
        <end position="64"/>
    </location>
</feature>
<dbReference type="Proteomes" id="UP000001745">
    <property type="component" value="Unassembled WGS sequence"/>
</dbReference>
<protein>
    <submittedName>
        <fullName evidence="2">Hypothetical glutamine rich protein</fullName>
    </submittedName>
</protein>
<evidence type="ECO:0000313" key="3">
    <source>
        <dbReference type="Proteomes" id="UP000001745"/>
    </source>
</evidence>
<dbReference type="EMBL" id="EQ962653">
    <property type="protein sequence ID" value="EED20947.1"/>
    <property type="molecule type" value="Genomic_DNA"/>
</dbReference>
<dbReference type="VEuPathDB" id="FungiDB:TSTA_081800"/>
<dbReference type="GeneID" id="8104818"/>
<feature type="region of interest" description="Disordered" evidence="1">
    <location>
        <begin position="1"/>
        <end position="97"/>
    </location>
</feature>
<dbReference type="InParanoid" id="B8M015"/>
<sequence>MDKTKDTPDHVLTDVVPESGGGADAMMIGAQDDSVAGSENIPSEMTLSVPKYSQPDSNDVSGSRSLEYPAIKNSGTDASPISHTVSGPTPDEPPTVVPHTIQASPGIALRGSASGVPRAKAPTTKNGSAPRETLGSVGSMSAEELTKLIESYCDPTRWASDESRKDWKMYETEEDGFEDNAFGDEDPDDMGDGNHRKFLYHRETVGLLKLLSDTASAQPHLGNLVEKVRQWMPKGLLLSSRQLLAAIHPDRFQNPEMKRQAHAAFTAIQDELKRDPSEKFKGLNQSDDIPMDFLEEYHEKAHVQATPHLSRLYEAFENGQIMDKDSPHLTDTVRAAYREIDLINTSIEDQNAKIRNEPEFGMIYPEQIIHCWRLHKESHDPSMLWKLCEARHYPMGWTHEPPREDFSYDLDRGQYWTSMQDQITTVLRKYWDHSLQNLSTSDISNEIVTQILKTKADYESQMISFNQSHERPDRLNIVNVADIMAHYCGLKAFSKQTMAEQFTNLKAHLDRYLASNDLPQTWSPSQPMGSPNTTSALQVKQLGNGKAVIKSMPHTVDCTVKPGYTTSGEKIIAMQKIGAYSARFVTESEDGSRRIVDSGQAGGKLAMEGASKAGVPFTTTSYGDIAEIKAALHRGESWGLTYVAVSQWDTTRVNANGETKLPYTVAGISLKGSEFHVSKSVLTFLVGASAAEKNIVRCLGGDEDNGLSETLKSRLQLEDFPHLLQSGAPRSLSSQQSLMIQQSSVSQEVSKLRQDVDGLLVLRREMEKLTAAVTQLVRRMHI</sequence>
<dbReference type="OrthoDB" id="4409343at2759"/>
<dbReference type="PhylomeDB" id="B8M015"/>
<feature type="compositionally biased region" description="Basic and acidic residues" evidence="1">
    <location>
        <begin position="1"/>
        <end position="12"/>
    </location>
</feature>
<reference evidence="3" key="1">
    <citation type="journal article" date="2015" name="Genome Announc.">
        <title>Genome sequence of the AIDS-associated pathogen Penicillium marneffei (ATCC18224) and its near taxonomic relative Talaromyces stipitatus (ATCC10500).</title>
        <authorList>
            <person name="Nierman W.C."/>
            <person name="Fedorova-Abrams N.D."/>
            <person name="Andrianopoulos A."/>
        </authorList>
    </citation>
    <scope>NUCLEOTIDE SEQUENCE [LARGE SCALE GENOMIC DNA]</scope>
    <source>
        <strain evidence="3">ATCC 10500 / CBS 375.48 / QM 6759 / NRRL 1006</strain>
    </source>
</reference>
<dbReference type="HOGENOM" id="CLU_360225_0_0_1"/>
<organism evidence="2 3">
    <name type="scientific">Talaromyces stipitatus (strain ATCC 10500 / CBS 375.48 / QM 6759 / NRRL 1006)</name>
    <name type="common">Penicillium stipitatum</name>
    <dbReference type="NCBI Taxonomy" id="441959"/>
    <lineage>
        <taxon>Eukaryota</taxon>
        <taxon>Fungi</taxon>
        <taxon>Dikarya</taxon>
        <taxon>Ascomycota</taxon>
        <taxon>Pezizomycotina</taxon>
        <taxon>Eurotiomycetes</taxon>
        <taxon>Eurotiomycetidae</taxon>
        <taxon>Eurotiales</taxon>
        <taxon>Trichocomaceae</taxon>
        <taxon>Talaromyces</taxon>
        <taxon>Talaromyces sect. Talaromyces</taxon>
    </lineage>
</organism>
<proteinExistence type="predicted"/>
<dbReference type="AlphaFoldDB" id="B8M015"/>